<evidence type="ECO:0000256" key="1">
    <source>
        <dbReference type="ARBA" id="ARBA00008987"/>
    </source>
</evidence>
<sequence>MASPLIYRCARCGAMNRLAPLTPGREPVCGKCKADLDTSGAPGHADLAALERAVGSSPAPVLVDFWAPWCAPCRAFAPVLERLAREQAGRLVVLKVDTEASPAAGARFGIQAIPTLVVFRDGKEVDRVSGALPYEELRRFTTAATLGVAG</sequence>
<evidence type="ECO:0000256" key="5">
    <source>
        <dbReference type="ARBA" id="ARBA00023284"/>
    </source>
</evidence>
<dbReference type="RefSeq" id="WP_015934764.1">
    <property type="nucleotide sequence ID" value="NC_011891.1"/>
</dbReference>
<dbReference type="PROSITE" id="PS00194">
    <property type="entry name" value="THIOREDOXIN_1"/>
    <property type="match status" value="1"/>
</dbReference>
<name>B8J6M0_ANAD2</name>
<dbReference type="InterPro" id="IPR013766">
    <property type="entry name" value="Thioredoxin_domain"/>
</dbReference>
<evidence type="ECO:0000256" key="4">
    <source>
        <dbReference type="ARBA" id="ARBA00023157"/>
    </source>
</evidence>
<protein>
    <recommendedName>
        <fullName evidence="6">Thioredoxin</fullName>
    </recommendedName>
</protein>
<evidence type="ECO:0000256" key="6">
    <source>
        <dbReference type="NCBIfam" id="TIGR01068"/>
    </source>
</evidence>
<dbReference type="KEGG" id="acp:A2cp1_3665"/>
<dbReference type="GO" id="GO:0045454">
    <property type="term" value="P:cell redox homeostasis"/>
    <property type="evidence" value="ECO:0007669"/>
    <property type="project" value="TreeGrafter"/>
</dbReference>
<dbReference type="SUPFAM" id="SSF52833">
    <property type="entry name" value="Thioredoxin-like"/>
    <property type="match status" value="1"/>
</dbReference>
<organism evidence="8 9">
    <name type="scientific">Anaeromyxobacter dehalogenans (strain ATCC BAA-258 / DSM 21875 / 2CP-1)</name>
    <dbReference type="NCBI Taxonomy" id="455488"/>
    <lineage>
        <taxon>Bacteria</taxon>
        <taxon>Pseudomonadati</taxon>
        <taxon>Myxococcota</taxon>
        <taxon>Myxococcia</taxon>
        <taxon>Myxococcales</taxon>
        <taxon>Cystobacterineae</taxon>
        <taxon>Anaeromyxobacteraceae</taxon>
        <taxon>Anaeromyxobacter</taxon>
    </lineage>
</organism>
<keyword evidence="9" id="KW-1185">Reference proteome</keyword>
<dbReference type="HOGENOM" id="CLU_090389_10_0_7"/>
<keyword evidence="3" id="KW-0249">Electron transport</keyword>
<gene>
    <name evidence="8" type="ordered locus">A2cp1_3665</name>
</gene>
<evidence type="ECO:0000313" key="8">
    <source>
        <dbReference type="EMBL" id="ACL66992.1"/>
    </source>
</evidence>
<dbReference type="PANTHER" id="PTHR45663:SF11">
    <property type="entry name" value="GEO12009P1"/>
    <property type="match status" value="1"/>
</dbReference>
<feature type="domain" description="Thioredoxin" evidence="7">
    <location>
        <begin position="27"/>
        <end position="146"/>
    </location>
</feature>
<evidence type="ECO:0000256" key="2">
    <source>
        <dbReference type="ARBA" id="ARBA00022448"/>
    </source>
</evidence>
<dbReference type="Gene3D" id="2.30.30.380">
    <property type="entry name" value="Zn-finger domain of Sec23/24"/>
    <property type="match status" value="1"/>
</dbReference>
<dbReference type="GO" id="GO:0005829">
    <property type="term" value="C:cytosol"/>
    <property type="evidence" value="ECO:0007669"/>
    <property type="project" value="TreeGrafter"/>
</dbReference>
<keyword evidence="4" id="KW-1015">Disulfide bond</keyword>
<dbReference type="InterPro" id="IPR017937">
    <property type="entry name" value="Thioredoxin_CS"/>
</dbReference>
<dbReference type="Proteomes" id="UP000007089">
    <property type="component" value="Chromosome"/>
</dbReference>
<dbReference type="NCBIfam" id="NF008229">
    <property type="entry name" value="PRK10996.1"/>
    <property type="match status" value="1"/>
</dbReference>
<comment type="similarity">
    <text evidence="1">Belongs to the thioredoxin family.</text>
</comment>
<dbReference type="CDD" id="cd02947">
    <property type="entry name" value="TRX_family"/>
    <property type="match status" value="1"/>
</dbReference>
<dbReference type="GO" id="GO:0015035">
    <property type="term" value="F:protein-disulfide reductase activity"/>
    <property type="evidence" value="ECO:0007669"/>
    <property type="project" value="UniProtKB-UniRule"/>
</dbReference>
<evidence type="ECO:0000313" key="9">
    <source>
        <dbReference type="Proteomes" id="UP000007089"/>
    </source>
</evidence>
<dbReference type="Pfam" id="PF00085">
    <property type="entry name" value="Thioredoxin"/>
    <property type="match status" value="1"/>
</dbReference>
<dbReference type="PANTHER" id="PTHR45663">
    <property type="entry name" value="GEO12009P1"/>
    <property type="match status" value="1"/>
</dbReference>
<dbReference type="NCBIfam" id="TIGR01068">
    <property type="entry name" value="thioredoxin"/>
    <property type="match status" value="1"/>
</dbReference>
<dbReference type="InterPro" id="IPR005746">
    <property type="entry name" value="Thioredoxin"/>
</dbReference>
<proteinExistence type="inferred from homology"/>
<dbReference type="AlphaFoldDB" id="B8J6M0"/>
<reference evidence="8" key="1">
    <citation type="submission" date="2009-01" db="EMBL/GenBank/DDBJ databases">
        <title>Complete sequence of Anaeromyxobacter dehalogenans 2CP-1.</title>
        <authorList>
            <consortium name="US DOE Joint Genome Institute"/>
            <person name="Lucas S."/>
            <person name="Copeland A."/>
            <person name="Lapidus A."/>
            <person name="Glavina del Rio T."/>
            <person name="Dalin E."/>
            <person name="Tice H."/>
            <person name="Bruce D."/>
            <person name="Goodwin L."/>
            <person name="Pitluck S."/>
            <person name="Saunders E."/>
            <person name="Brettin T."/>
            <person name="Detter J.C."/>
            <person name="Han C."/>
            <person name="Larimer F."/>
            <person name="Land M."/>
            <person name="Hauser L."/>
            <person name="Kyrpides N."/>
            <person name="Ovchinnikova G."/>
            <person name="Beliaev A.S."/>
            <person name="Richardson P."/>
        </authorList>
    </citation>
    <scope>NUCLEOTIDE SEQUENCE</scope>
    <source>
        <strain evidence="8">2CP-1</strain>
    </source>
</reference>
<evidence type="ECO:0000256" key="3">
    <source>
        <dbReference type="ARBA" id="ARBA00022982"/>
    </source>
</evidence>
<dbReference type="InterPro" id="IPR036249">
    <property type="entry name" value="Thioredoxin-like_sf"/>
</dbReference>
<evidence type="ECO:0000259" key="7">
    <source>
        <dbReference type="PROSITE" id="PS51352"/>
    </source>
</evidence>
<keyword evidence="5" id="KW-0676">Redox-active center</keyword>
<accession>B8J6M0</accession>
<dbReference type="PRINTS" id="PR00421">
    <property type="entry name" value="THIOREDOXIN"/>
</dbReference>
<dbReference type="FunFam" id="3.40.30.10:FF:000001">
    <property type="entry name" value="Thioredoxin"/>
    <property type="match status" value="1"/>
</dbReference>
<keyword evidence="2" id="KW-0813">Transport</keyword>
<dbReference type="PROSITE" id="PS51352">
    <property type="entry name" value="THIOREDOXIN_2"/>
    <property type="match status" value="1"/>
</dbReference>
<dbReference type="EMBL" id="CP001359">
    <property type="protein sequence ID" value="ACL66992.1"/>
    <property type="molecule type" value="Genomic_DNA"/>
</dbReference>
<dbReference type="Gene3D" id="3.40.30.10">
    <property type="entry name" value="Glutaredoxin"/>
    <property type="match status" value="1"/>
</dbReference>